<evidence type="ECO:0000313" key="2">
    <source>
        <dbReference type="EMBL" id="CAH3041956.1"/>
    </source>
</evidence>
<evidence type="ECO:0000256" key="1">
    <source>
        <dbReference type="SAM" id="MobiDB-lite"/>
    </source>
</evidence>
<feature type="region of interest" description="Disordered" evidence="1">
    <location>
        <begin position="16"/>
        <end position="62"/>
    </location>
</feature>
<comment type="caution">
    <text evidence="2">The sequence shown here is derived from an EMBL/GenBank/DDBJ whole genome shotgun (WGS) entry which is preliminary data.</text>
</comment>
<dbReference type="Proteomes" id="UP001159428">
    <property type="component" value="Unassembled WGS sequence"/>
</dbReference>
<name>A0AAU9W468_9CNID</name>
<feature type="non-terminal residue" evidence="2">
    <location>
        <position position="148"/>
    </location>
</feature>
<reference evidence="2 3" key="1">
    <citation type="submission" date="2022-05" db="EMBL/GenBank/DDBJ databases">
        <authorList>
            <consortium name="Genoscope - CEA"/>
            <person name="William W."/>
        </authorList>
    </citation>
    <scope>NUCLEOTIDE SEQUENCE [LARGE SCALE GENOMIC DNA]</scope>
</reference>
<protein>
    <submittedName>
        <fullName evidence="2">Uncharacterized protein</fullName>
    </submittedName>
</protein>
<feature type="compositionally biased region" description="Basic and acidic residues" evidence="1">
    <location>
        <begin position="23"/>
        <end position="32"/>
    </location>
</feature>
<gene>
    <name evidence="2" type="ORF">PMEA_00028477</name>
</gene>
<accession>A0AAU9W468</accession>
<feature type="compositionally biased region" description="Polar residues" evidence="1">
    <location>
        <begin position="34"/>
        <end position="62"/>
    </location>
</feature>
<evidence type="ECO:0000313" key="3">
    <source>
        <dbReference type="Proteomes" id="UP001159428"/>
    </source>
</evidence>
<proteinExistence type="predicted"/>
<keyword evidence="3" id="KW-1185">Reference proteome</keyword>
<organism evidence="2 3">
    <name type="scientific">Pocillopora meandrina</name>
    <dbReference type="NCBI Taxonomy" id="46732"/>
    <lineage>
        <taxon>Eukaryota</taxon>
        <taxon>Metazoa</taxon>
        <taxon>Cnidaria</taxon>
        <taxon>Anthozoa</taxon>
        <taxon>Hexacorallia</taxon>
        <taxon>Scleractinia</taxon>
        <taxon>Astrocoeniina</taxon>
        <taxon>Pocilloporidae</taxon>
        <taxon>Pocillopora</taxon>
    </lineage>
</organism>
<dbReference type="AlphaFoldDB" id="A0AAU9W468"/>
<sequence>MFKAFLQQCEGEVLSTQRKKSKSRGEVLERASEPSPTTDSLQHVQASMSPNESSVQASSTNADARGNEFEMCIYCRQTPCVTTDSREYLGYREAHIQNHVRRRKDYKTYWRALNKCGLWKDPIYQARKVELGDHVYAVRERMPNCVIK</sequence>
<dbReference type="EMBL" id="CALNXJ010000006">
    <property type="protein sequence ID" value="CAH3041956.1"/>
    <property type="molecule type" value="Genomic_DNA"/>
</dbReference>